<dbReference type="EMBL" id="LAZR01001300">
    <property type="protein sequence ID" value="KKN46985.1"/>
    <property type="molecule type" value="Genomic_DNA"/>
</dbReference>
<feature type="non-terminal residue" evidence="2">
    <location>
        <position position="626"/>
    </location>
</feature>
<evidence type="ECO:0000259" key="1">
    <source>
        <dbReference type="Pfam" id="PF09718"/>
    </source>
</evidence>
<comment type="caution">
    <text evidence="2">The sequence shown here is derived from an EMBL/GenBank/DDBJ whole genome shotgun (WGS) entry which is preliminary data.</text>
</comment>
<reference evidence="2" key="1">
    <citation type="journal article" date="2015" name="Nature">
        <title>Complex archaea that bridge the gap between prokaryotes and eukaryotes.</title>
        <authorList>
            <person name="Spang A."/>
            <person name="Saw J.H."/>
            <person name="Jorgensen S.L."/>
            <person name="Zaremba-Niedzwiedzka K."/>
            <person name="Martijn J."/>
            <person name="Lind A.E."/>
            <person name="van Eijk R."/>
            <person name="Schleper C."/>
            <person name="Guy L."/>
            <person name="Ettema T.J."/>
        </authorList>
    </citation>
    <scope>NUCLEOTIDE SEQUENCE</scope>
</reference>
<dbReference type="Pfam" id="PF09718">
    <property type="entry name" value="Tape_meas_lam_C"/>
    <property type="match status" value="1"/>
</dbReference>
<dbReference type="InterPro" id="IPR006431">
    <property type="entry name" value="Phage_tape_meas_C"/>
</dbReference>
<protein>
    <recommendedName>
        <fullName evidence="1">Bacteriophage tail tape measure C-terminal domain-containing protein</fullName>
    </recommendedName>
</protein>
<evidence type="ECO:0000313" key="2">
    <source>
        <dbReference type="EMBL" id="KKN46985.1"/>
    </source>
</evidence>
<sequence>MADKKQLQIVLKMKDMASKELKRVQGIARKFGTSLSGMFKGIARTVLSLKGAIVGLLAVMALRKVATGFIEVASTTEQLGIRLRVLLGDVKEAGILFQDLTEFAGRVPFEYREIMESATMLAGIMKGGRKEIMEWMPLIGDLAAATGLSIQVASEQVMRMLSAGASAADRFRERGVLAMLGFTAGVTYTVEETRGKLMSAWKDTNSKFANSMKLLAQSWAGLMSMMSDAWFQLRDEVMRAGLFDFMKKGVQVILDEINRLKKEGVLKDWAMETSESVMNIIETLMRAWTWVRRVVEGVKTLFAAIKVEFYIFSALLWKSVDESMRGFVMVSMAAGKMVDAIKSSLLLLVETLERSSLAFKALGLAFKKELSGLKGFLKSETKAMDGTTKWFAEQQKKTALNVTVSWGKFGEAWNELATSIKNQQEITGESTERLIEKMRAGIEELKKTMEEAKALTDIDPEKKTNAFFDGVRSGFKDYINDAKTAFKLGEEFAKQSAKAMGSAMSNMFFDVITTKVGNAREHFRKFLLSILRMVTDLMAQKVMIQFLSAFMPKGIPAGGITGPVTPEYGLPGRTYAKGGVAPGGFRPLANGGIVDKPTLGLIGEGRKAEAFVPLPDNKSIPVTFKG</sequence>
<dbReference type="AlphaFoldDB" id="A0A0F9QRV8"/>
<feature type="domain" description="Bacteriophage tail tape measure C-terminal" evidence="1">
    <location>
        <begin position="469"/>
        <end position="547"/>
    </location>
</feature>
<name>A0A0F9QRV8_9ZZZZ</name>
<proteinExistence type="predicted"/>
<accession>A0A0F9QRV8</accession>
<organism evidence="2">
    <name type="scientific">marine sediment metagenome</name>
    <dbReference type="NCBI Taxonomy" id="412755"/>
    <lineage>
        <taxon>unclassified sequences</taxon>
        <taxon>metagenomes</taxon>
        <taxon>ecological metagenomes</taxon>
    </lineage>
</organism>
<gene>
    <name evidence="2" type="ORF">LCGC14_0667250</name>
</gene>